<reference evidence="2 3" key="2">
    <citation type="journal article" date="2008" name="Bioinformatics">
        <title>Assembly reconciliation.</title>
        <authorList>
            <person name="Zimin A.V."/>
            <person name="Smith D.R."/>
            <person name="Sutton G."/>
            <person name="Yorke J.A."/>
        </authorList>
    </citation>
    <scope>NUCLEOTIDE SEQUENCE [LARGE SCALE GENOMIC DNA]</scope>
    <source>
        <strain evidence="2 3">TSC#14021-0224.01</strain>
    </source>
</reference>
<dbReference type="AlphaFoldDB" id="A0A0Q5WLE7"/>
<name>A0A0Q5WLE7_DROER</name>
<evidence type="ECO:0000256" key="1">
    <source>
        <dbReference type="SAM" id="MobiDB-lite"/>
    </source>
</evidence>
<accession>A0A0Q5WLE7</accession>
<dbReference type="Proteomes" id="UP000008711">
    <property type="component" value="Unassembled WGS sequence"/>
</dbReference>
<reference evidence="2 3" key="1">
    <citation type="journal article" date="2007" name="Nature">
        <title>Evolution of genes and genomes on the Drosophila phylogeny.</title>
        <authorList>
            <consortium name="Drosophila 12 Genomes Consortium"/>
            <person name="Clark A.G."/>
            <person name="Eisen M.B."/>
            <person name="Smith D.R."/>
            <person name="Bergman C.M."/>
            <person name="Oliver B."/>
            <person name="Markow T.A."/>
            <person name="Kaufman T.C."/>
            <person name="Kellis M."/>
            <person name="Gelbart W."/>
            <person name="Iyer V.N."/>
            <person name="Pollard D.A."/>
            <person name="Sackton T.B."/>
            <person name="Larracuente A.M."/>
            <person name="Singh N.D."/>
            <person name="Abad J.P."/>
            <person name="Abt D.N."/>
            <person name="Adryan B."/>
            <person name="Aguade M."/>
            <person name="Akashi H."/>
            <person name="Anderson W.W."/>
            <person name="Aquadro C.F."/>
            <person name="Ardell D.H."/>
            <person name="Arguello R."/>
            <person name="Artieri C.G."/>
            <person name="Barbash D.A."/>
            <person name="Barker D."/>
            <person name="Barsanti P."/>
            <person name="Batterham P."/>
            <person name="Batzoglou S."/>
            <person name="Begun D."/>
            <person name="Bhutkar A."/>
            <person name="Blanco E."/>
            <person name="Bosak S.A."/>
            <person name="Bradley R.K."/>
            <person name="Brand A.D."/>
            <person name="Brent M.R."/>
            <person name="Brooks A.N."/>
            <person name="Brown R.H."/>
            <person name="Butlin R.K."/>
            <person name="Caggese C."/>
            <person name="Calvi B.R."/>
            <person name="Bernardo de Carvalho A."/>
            <person name="Caspi A."/>
            <person name="Castrezana S."/>
            <person name="Celniker S.E."/>
            <person name="Chang J.L."/>
            <person name="Chapple C."/>
            <person name="Chatterji S."/>
            <person name="Chinwalla A."/>
            <person name="Civetta A."/>
            <person name="Clifton S.W."/>
            <person name="Comeron J.M."/>
            <person name="Costello J.C."/>
            <person name="Coyne J.A."/>
            <person name="Daub J."/>
            <person name="David R.G."/>
            <person name="Delcher A.L."/>
            <person name="Delehaunty K."/>
            <person name="Do C.B."/>
            <person name="Ebling H."/>
            <person name="Edwards K."/>
            <person name="Eickbush T."/>
            <person name="Evans J.D."/>
            <person name="Filipski A."/>
            <person name="Findeiss S."/>
            <person name="Freyhult E."/>
            <person name="Fulton L."/>
            <person name="Fulton R."/>
            <person name="Garcia A.C."/>
            <person name="Gardiner A."/>
            <person name="Garfield D.A."/>
            <person name="Garvin B.E."/>
            <person name="Gibson G."/>
            <person name="Gilbert D."/>
            <person name="Gnerre S."/>
            <person name="Godfrey J."/>
            <person name="Good R."/>
            <person name="Gotea V."/>
            <person name="Gravely B."/>
            <person name="Greenberg A.J."/>
            <person name="Griffiths-Jones S."/>
            <person name="Gross S."/>
            <person name="Guigo R."/>
            <person name="Gustafson E.A."/>
            <person name="Haerty W."/>
            <person name="Hahn M.W."/>
            <person name="Halligan D.L."/>
            <person name="Halpern A.L."/>
            <person name="Halter G.M."/>
            <person name="Han M.V."/>
            <person name="Heger A."/>
            <person name="Hillier L."/>
            <person name="Hinrichs A.S."/>
            <person name="Holmes I."/>
            <person name="Hoskins R.A."/>
            <person name="Hubisz M.J."/>
            <person name="Hultmark D."/>
            <person name="Huntley M.A."/>
            <person name="Jaffe D.B."/>
            <person name="Jagadeeshan S."/>
            <person name="Jeck W.R."/>
            <person name="Johnson J."/>
            <person name="Jones C.D."/>
            <person name="Jordan W.C."/>
            <person name="Karpen G.H."/>
            <person name="Kataoka E."/>
            <person name="Keightley P.D."/>
            <person name="Kheradpour P."/>
            <person name="Kirkness E.F."/>
            <person name="Koerich L.B."/>
            <person name="Kristiansen K."/>
            <person name="Kudrna D."/>
            <person name="Kulathinal R.J."/>
            <person name="Kumar S."/>
            <person name="Kwok R."/>
            <person name="Lander E."/>
            <person name="Langley C.H."/>
            <person name="Lapoint R."/>
            <person name="Lazzaro B.P."/>
            <person name="Lee S.J."/>
            <person name="Levesque L."/>
            <person name="Li R."/>
            <person name="Lin C.F."/>
            <person name="Lin M.F."/>
            <person name="Lindblad-Toh K."/>
            <person name="Llopart A."/>
            <person name="Long M."/>
            <person name="Low L."/>
            <person name="Lozovsky E."/>
            <person name="Lu J."/>
            <person name="Luo M."/>
            <person name="Machado C.A."/>
            <person name="Makalowski W."/>
            <person name="Marzo M."/>
            <person name="Matsuda M."/>
            <person name="Matzkin L."/>
            <person name="McAllister B."/>
            <person name="McBride C.S."/>
            <person name="McKernan B."/>
            <person name="McKernan K."/>
            <person name="Mendez-Lago M."/>
            <person name="Minx P."/>
            <person name="Mollenhauer M.U."/>
            <person name="Montooth K."/>
            <person name="Mount S.M."/>
            <person name="Mu X."/>
            <person name="Myers E."/>
            <person name="Negre B."/>
            <person name="Newfeld S."/>
            <person name="Nielsen R."/>
            <person name="Noor M.A."/>
            <person name="O'Grady P."/>
            <person name="Pachter L."/>
            <person name="Papaceit M."/>
            <person name="Parisi M.J."/>
            <person name="Parisi M."/>
            <person name="Parts L."/>
            <person name="Pedersen J.S."/>
            <person name="Pesole G."/>
            <person name="Phillippy A.M."/>
            <person name="Ponting C.P."/>
            <person name="Pop M."/>
            <person name="Porcelli D."/>
            <person name="Powell J.R."/>
            <person name="Prohaska S."/>
            <person name="Pruitt K."/>
            <person name="Puig M."/>
            <person name="Quesneville H."/>
            <person name="Ram K.R."/>
            <person name="Rand D."/>
            <person name="Rasmussen M.D."/>
            <person name="Reed L.K."/>
            <person name="Reenan R."/>
            <person name="Reily A."/>
            <person name="Remington K.A."/>
            <person name="Rieger T.T."/>
            <person name="Ritchie M.G."/>
            <person name="Robin C."/>
            <person name="Rogers Y.H."/>
            <person name="Rohde C."/>
            <person name="Rozas J."/>
            <person name="Rubenfield M.J."/>
            <person name="Ruiz A."/>
            <person name="Russo S."/>
            <person name="Salzberg S.L."/>
            <person name="Sanchez-Gracia A."/>
            <person name="Saranga D.J."/>
            <person name="Sato H."/>
            <person name="Schaeffer S.W."/>
            <person name="Schatz M.C."/>
            <person name="Schlenke T."/>
            <person name="Schwartz R."/>
            <person name="Segarra C."/>
            <person name="Singh R.S."/>
            <person name="Sirot L."/>
            <person name="Sirota M."/>
            <person name="Sisneros N.B."/>
            <person name="Smith C.D."/>
            <person name="Smith T.F."/>
            <person name="Spieth J."/>
            <person name="Stage D.E."/>
            <person name="Stark A."/>
            <person name="Stephan W."/>
            <person name="Strausberg R.L."/>
            <person name="Strempel S."/>
            <person name="Sturgill D."/>
            <person name="Sutton G."/>
            <person name="Sutton G.G."/>
            <person name="Tao W."/>
            <person name="Teichmann S."/>
            <person name="Tobari Y.N."/>
            <person name="Tomimura Y."/>
            <person name="Tsolas J.M."/>
            <person name="Valente V.L."/>
            <person name="Venter E."/>
            <person name="Venter J.C."/>
            <person name="Vicario S."/>
            <person name="Vieira F.G."/>
            <person name="Vilella A.J."/>
            <person name="Villasante A."/>
            <person name="Walenz B."/>
            <person name="Wang J."/>
            <person name="Wasserman M."/>
            <person name="Watts T."/>
            <person name="Wilson D."/>
            <person name="Wilson R.K."/>
            <person name="Wing R.A."/>
            <person name="Wolfner M.F."/>
            <person name="Wong A."/>
            <person name="Wong G.K."/>
            <person name="Wu C.I."/>
            <person name="Wu G."/>
            <person name="Yamamoto D."/>
            <person name="Yang H.P."/>
            <person name="Yang S.P."/>
            <person name="Yorke J.A."/>
            <person name="Yoshida K."/>
            <person name="Zdobnov E."/>
            <person name="Zhang P."/>
            <person name="Zhang Y."/>
            <person name="Zimin A.V."/>
            <person name="Baldwin J."/>
            <person name="Abdouelleil A."/>
            <person name="Abdulkadir J."/>
            <person name="Abebe A."/>
            <person name="Abera B."/>
            <person name="Abreu J."/>
            <person name="Acer S.C."/>
            <person name="Aftuck L."/>
            <person name="Alexander A."/>
            <person name="An P."/>
            <person name="Anderson E."/>
            <person name="Anderson S."/>
            <person name="Arachi H."/>
            <person name="Azer M."/>
            <person name="Bachantsang P."/>
            <person name="Barry A."/>
            <person name="Bayul T."/>
            <person name="Berlin A."/>
            <person name="Bessette D."/>
            <person name="Bloom T."/>
            <person name="Blye J."/>
            <person name="Boguslavskiy L."/>
            <person name="Bonnet C."/>
            <person name="Boukhgalter B."/>
            <person name="Bourzgui I."/>
            <person name="Brown A."/>
            <person name="Cahill P."/>
            <person name="Channer S."/>
            <person name="Cheshatsang Y."/>
            <person name="Chuda L."/>
            <person name="Citroen M."/>
            <person name="Collymore A."/>
            <person name="Cooke P."/>
            <person name="Costello M."/>
            <person name="D'Aco K."/>
            <person name="Daza R."/>
            <person name="De Haan G."/>
            <person name="DeGray S."/>
            <person name="DeMaso C."/>
            <person name="Dhargay N."/>
            <person name="Dooley K."/>
            <person name="Dooley E."/>
            <person name="Doricent M."/>
            <person name="Dorje P."/>
            <person name="Dorjee K."/>
            <person name="Dupes A."/>
            <person name="Elong R."/>
            <person name="Falk J."/>
            <person name="Farina A."/>
            <person name="Faro S."/>
            <person name="Ferguson D."/>
            <person name="Fisher S."/>
            <person name="Foley C.D."/>
            <person name="Franke A."/>
            <person name="Friedrich D."/>
            <person name="Gadbois L."/>
            <person name="Gearin G."/>
            <person name="Gearin C.R."/>
            <person name="Giannoukos G."/>
            <person name="Goode T."/>
            <person name="Graham J."/>
            <person name="Grandbois E."/>
            <person name="Grewal S."/>
            <person name="Gyaltsen K."/>
            <person name="Hafez N."/>
            <person name="Hagos B."/>
            <person name="Hall J."/>
            <person name="Henson C."/>
            <person name="Hollinger A."/>
            <person name="Honan T."/>
            <person name="Huard M.D."/>
            <person name="Hughes L."/>
            <person name="Hurhula B."/>
            <person name="Husby M.E."/>
            <person name="Kamat A."/>
            <person name="Kanga B."/>
            <person name="Kashin S."/>
            <person name="Khazanovich D."/>
            <person name="Kisner P."/>
            <person name="Lance K."/>
            <person name="Lara M."/>
            <person name="Lee W."/>
            <person name="Lennon N."/>
            <person name="Letendre F."/>
            <person name="LeVine R."/>
            <person name="Lipovsky A."/>
            <person name="Liu X."/>
            <person name="Liu J."/>
            <person name="Liu S."/>
            <person name="Lokyitsang T."/>
            <person name="Lokyitsang Y."/>
            <person name="Lubonja R."/>
            <person name="Lui A."/>
            <person name="MacDonald P."/>
            <person name="Magnisalis V."/>
            <person name="Maru K."/>
            <person name="Matthews C."/>
            <person name="McCusker W."/>
            <person name="McDonough S."/>
            <person name="Mehta T."/>
            <person name="Meldrim J."/>
            <person name="Meneus L."/>
            <person name="Mihai O."/>
            <person name="Mihalev A."/>
            <person name="Mihova T."/>
            <person name="Mittelman R."/>
            <person name="Mlenga V."/>
            <person name="Montmayeur A."/>
            <person name="Mulrain L."/>
            <person name="Navidi A."/>
            <person name="Naylor J."/>
            <person name="Negash T."/>
            <person name="Nguyen T."/>
            <person name="Nguyen N."/>
            <person name="Nicol R."/>
            <person name="Norbu C."/>
            <person name="Norbu N."/>
            <person name="Novod N."/>
            <person name="O'Neill B."/>
            <person name="Osman S."/>
            <person name="Markiewicz E."/>
            <person name="Oyono O.L."/>
            <person name="Patti C."/>
            <person name="Phunkhang P."/>
            <person name="Pierre F."/>
            <person name="Priest M."/>
            <person name="Raghuraman S."/>
            <person name="Rege F."/>
            <person name="Reyes R."/>
            <person name="Rise C."/>
            <person name="Rogov P."/>
            <person name="Ross K."/>
            <person name="Ryan E."/>
            <person name="Settipalli S."/>
            <person name="Shea T."/>
            <person name="Sherpa N."/>
            <person name="Shi L."/>
            <person name="Shih D."/>
            <person name="Sparrow T."/>
            <person name="Spaulding J."/>
            <person name="Stalker J."/>
            <person name="Stange-Thomann N."/>
            <person name="Stavropoulos S."/>
            <person name="Stone C."/>
            <person name="Strader C."/>
            <person name="Tesfaye S."/>
            <person name="Thomson T."/>
            <person name="Thoulutsang Y."/>
            <person name="Thoulutsang D."/>
            <person name="Topham K."/>
            <person name="Topping I."/>
            <person name="Tsamla T."/>
            <person name="Vassiliev H."/>
            <person name="Vo A."/>
            <person name="Wangchuk T."/>
            <person name="Wangdi T."/>
            <person name="Weiand M."/>
            <person name="Wilkinson J."/>
            <person name="Wilson A."/>
            <person name="Yadav S."/>
            <person name="Young G."/>
            <person name="Yu Q."/>
            <person name="Zembek L."/>
            <person name="Zhong D."/>
            <person name="Zimmer A."/>
            <person name="Zwirko Z."/>
            <person name="Jaffe D.B."/>
            <person name="Alvarez P."/>
            <person name="Brockman W."/>
            <person name="Butler J."/>
            <person name="Chin C."/>
            <person name="Gnerre S."/>
            <person name="Grabherr M."/>
            <person name="Kleber M."/>
            <person name="Mauceli E."/>
            <person name="MacCallum I."/>
        </authorList>
    </citation>
    <scope>NUCLEOTIDE SEQUENCE [LARGE SCALE GENOMIC DNA]</scope>
    <source>
        <strain evidence="2 3">TSC#14021-0224.01</strain>
    </source>
</reference>
<keyword evidence="3" id="KW-1185">Reference proteome</keyword>
<sequence>MKSKEDGVFKGNKTKYISPNRRKRVFIHRNEQLPIGYDEQDPRVLKDRNYLASLIQKRYPAEKDPRNLRRLEFLQEYPEPSSVEDLQDIKYASQLEGSHDSTKYNKQNINNADF</sequence>
<organism evidence="2 3">
    <name type="scientific">Drosophila erecta</name>
    <name type="common">Fruit fly</name>
    <dbReference type="NCBI Taxonomy" id="7220"/>
    <lineage>
        <taxon>Eukaryota</taxon>
        <taxon>Metazoa</taxon>
        <taxon>Ecdysozoa</taxon>
        <taxon>Arthropoda</taxon>
        <taxon>Hexapoda</taxon>
        <taxon>Insecta</taxon>
        <taxon>Pterygota</taxon>
        <taxon>Neoptera</taxon>
        <taxon>Endopterygota</taxon>
        <taxon>Diptera</taxon>
        <taxon>Brachycera</taxon>
        <taxon>Muscomorpha</taxon>
        <taxon>Ephydroidea</taxon>
        <taxon>Drosophilidae</taxon>
        <taxon>Drosophila</taxon>
        <taxon>Sophophora</taxon>
    </lineage>
</organism>
<gene>
    <name evidence="2" type="primary">Dere\GG26806</name>
    <name evidence="2" type="synonym">GG26806</name>
    <name evidence="2" type="ORF">Dere_GG26806</name>
</gene>
<evidence type="ECO:0000313" key="2">
    <source>
        <dbReference type="EMBL" id="KQS70239.1"/>
    </source>
</evidence>
<dbReference type="EMBL" id="CH954177">
    <property type="protein sequence ID" value="KQS70239.1"/>
    <property type="molecule type" value="Genomic_DNA"/>
</dbReference>
<evidence type="ECO:0000313" key="3">
    <source>
        <dbReference type="Proteomes" id="UP000008711"/>
    </source>
</evidence>
<feature type="region of interest" description="Disordered" evidence="1">
    <location>
        <begin position="95"/>
        <end position="114"/>
    </location>
</feature>
<protein>
    <submittedName>
        <fullName evidence="2">Uncharacterized protein</fullName>
    </submittedName>
</protein>
<feature type="compositionally biased region" description="Polar residues" evidence="1">
    <location>
        <begin position="104"/>
        <end position="114"/>
    </location>
</feature>
<proteinExistence type="predicted"/>